<dbReference type="EMBL" id="BT139679">
    <property type="protein sequence ID" value="AFK39474.1"/>
    <property type="molecule type" value="mRNA"/>
</dbReference>
<dbReference type="AlphaFoldDB" id="I3SGT2"/>
<organism evidence="1">
    <name type="scientific">Medicago truncatula</name>
    <name type="common">Barrel medic</name>
    <name type="synonym">Medicago tribuloides</name>
    <dbReference type="NCBI Taxonomy" id="3880"/>
    <lineage>
        <taxon>Eukaryota</taxon>
        <taxon>Viridiplantae</taxon>
        <taxon>Streptophyta</taxon>
        <taxon>Embryophyta</taxon>
        <taxon>Tracheophyta</taxon>
        <taxon>Spermatophyta</taxon>
        <taxon>Magnoliopsida</taxon>
        <taxon>eudicotyledons</taxon>
        <taxon>Gunneridae</taxon>
        <taxon>Pentapetalae</taxon>
        <taxon>rosids</taxon>
        <taxon>fabids</taxon>
        <taxon>Fabales</taxon>
        <taxon>Fabaceae</taxon>
        <taxon>Papilionoideae</taxon>
        <taxon>50 kb inversion clade</taxon>
        <taxon>NPAAA clade</taxon>
        <taxon>Hologalegina</taxon>
        <taxon>IRL clade</taxon>
        <taxon>Trifolieae</taxon>
        <taxon>Medicago</taxon>
    </lineage>
</organism>
<protein>
    <submittedName>
        <fullName evidence="1">Uncharacterized protein</fullName>
    </submittedName>
</protein>
<name>I3SGT2_MEDTR</name>
<reference evidence="1" key="1">
    <citation type="submission" date="2012-05" db="EMBL/GenBank/DDBJ databases">
        <authorList>
            <person name="Krishnakumar V."/>
            <person name="Cheung F."/>
            <person name="Xiao Y."/>
            <person name="Chan A."/>
            <person name="Moskal W.A."/>
            <person name="Town C.D."/>
        </authorList>
    </citation>
    <scope>NUCLEOTIDE SEQUENCE</scope>
</reference>
<evidence type="ECO:0000313" key="1">
    <source>
        <dbReference type="EMBL" id="AFK39474.1"/>
    </source>
</evidence>
<sequence>MRRVRLRLKRISFGGWWRRDKSMIPK</sequence>
<accession>I3SGT2</accession>
<proteinExistence type="evidence at transcript level"/>